<dbReference type="Gene3D" id="2.170.130.10">
    <property type="entry name" value="TonB-dependent receptor, plug domain"/>
    <property type="match status" value="1"/>
</dbReference>
<evidence type="ECO:0000313" key="7">
    <source>
        <dbReference type="EMBL" id="MBL1409161.1"/>
    </source>
</evidence>
<dbReference type="InterPro" id="IPR011662">
    <property type="entry name" value="Secretin/TonB_short_N"/>
</dbReference>
<sequence>MKIKIIIVVLLGSCLQLKAEAYGQTLNLREKNSSMANVFKKIESQTGYTFFYNKKEFNDKRKISIQVDNESLNNTLEKLFLNQAYSYTIHNKIVVIKQVPYPKSTVGGGRKTDNALQKQEISGVVTDSLRNPISGVSVHVIGADKGTSTDRTGAFKILVELGDQLSFTTVGYEQYLYEVRGFAPLTVMLTADVADIGEVVVLGFGQSQQKIAQTGSMASISTKDLKQSPVANVTNALAGRLPGLITLQRSGEPGYDNSDLLIRGRSTFNSVAPLITIDGVQKDYSAINLLDVNEIENITILKDASATALYGVKGANGVIIITTRRGVAGKPQIQVSSQSALQKATRLPQILESYDYALLSNEAYLNDNPEGILIPYNEIALEAYRTGINPLKYPNINWMKEALKDSRLSQTNFNISGGSPRTRYFVNIGYTDQDGIYKTEKQPKYDPNVSFKRYNFRSNIDVDFDDDFSMSLNLFGAIENGNYPRSGAAELFDMLQKVTPNAFPIRYPTGFYAQTPSLLNPFYWLNTQGYFQNFNSSLSGMLSATRKLNFITKGLSIKGNYSFDGYFRNQFGRTRSERSAYYNGSGEYTNLDSYTYTQEDLPLSAPSSSFNQNRDIWMDISLNYERTFDRHSLSGLLLVNRTQKVLGGQIPYVSQGVVTRLTYNFENKYFAEFNAGFNGTDNFAKDKRYGFFPALSAGWVASKENFLKDNKVLTFMKFRGSYGLTGNDQLSGRRWLFISEYNNYSGYTFGDPLTWINGIGEGAIANPDVSWEVARKSNIGLETKFYNGLFEFNLDLFSEKRNDILITRGSVPSIIGIPSANLAPVNFGKTENKGFEVELNHKLAINDLNYFIKGNISFARNKIIFMDEETKPFPYLSNTGRPIGQFFGLRADGFFNSQEEIANHPTQFGQVIPGDLRYVDLNDDNIIDQNDAGPIGKSDVPEVFYGIYFGLNWKGFDASCLFQGGSGFNVLLSDQAVYEFVEGRNVLKHHLDRWTAETANTATYPVLHYGFNNNNHRPSSFFLKDASYVRLKNAEIGYTFKRIKLFKDRQLNSIRVYTNGMNLVTWDKIGGSYDPEIRSGSGNNYPQQRVYNFGITVNF</sequence>
<evidence type="ECO:0000256" key="3">
    <source>
        <dbReference type="ARBA" id="ARBA00023237"/>
    </source>
</evidence>
<keyword evidence="4" id="KW-1134">Transmembrane beta strand</keyword>
<protein>
    <submittedName>
        <fullName evidence="7">TonB-dependent receptor</fullName>
    </submittedName>
</protein>
<keyword evidence="4" id="KW-0812">Transmembrane</keyword>
<comment type="caution">
    <text evidence="7">The sequence shown here is derived from an EMBL/GenBank/DDBJ whole genome shotgun (WGS) entry which is preliminary data.</text>
</comment>
<proteinExistence type="inferred from homology"/>
<evidence type="ECO:0000256" key="1">
    <source>
        <dbReference type="ARBA" id="ARBA00022448"/>
    </source>
</evidence>
<feature type="domain" description="Secretin/TonB short N-terminal" evidence="5">
    <location>
        <begin position="48"/>
        <end position="97"/>
    </location>
</feature>
<gene>
    <name evidence="7" type="ORF">JKG61_10395</name>
</gene>
<keyword evidence="8" id="KW-1185">Reference proteome</keyword>
<dbReference type="Pfam" id="PF07715">
    <property type="entry name" value="Plug"/>
    <property type="match status" value="1"/>
</dbReference>
<dbReference type="InterPro" id="IPR012910">
    <property type="entry name" value="Plug_dom"/>
</dbReference>
<dbReference type="Proteomes" id="UP000625283">
    <property type="component" value="Unassembled WGS sequence"/>
</dbReference>
<comment type="similarity">
    <text evidence="4">Belongs to the TonB-dependent receptor family.</text>
</comment>
<dbReference type="PROSITE" id="PS52016">
    <property type="entry name" value="TONB_DEPENDENT_REC_3"/>
    <property type="match status" value="1"/>
</dbReference>
<dbReference type="Pfam" id="PF13715">
    <property type="entry name" value="CarbopepD_reg_2"/>
    <property type="match status" value="1"/>
</dbReference>
<keyword evidence="1 4" id="KW-0813">Transport</keyword>
<dbReference type="Pfam" id="PF07660">
    <property type="entry name" value="STN"/>
    <property type="match status" value="1"/>
</dbReference>
<dbReference type="SUPFAM" id="SSF49464">
    <property type="entry name" value="Carboxypeptidase regulatory domain-like"/>
    <property type="match status" value="1"/>
</dbReference>
<feature type="domain" description="TonB-dependent receptor plug" evidence="6">
    <location>
        <begin position="212"/>
        <end position="318"/>
    </location>
</feature>
<reference evidence="7 8" key="1">
    <citation type="submission" date="2021-01" db="EMBL/GenBank/DDBJ databases">
        <title>C459-1 draft genome sequence.</title>
        <authorList>
            <person name="Zhang X.-F."/>
        </authorList>
    </citation>
    <scope>NUCLEOTIDE SEQUENCE [LARGE SCALE GENOMIC DNA]</scope>
    <source>
        <strain evidence="8">C459-1</strain>
    </source>
</reference>
<dbReference type="NCBIfam" id="TIGR04057">
    <property type="entry name" value="SusC_RagA_signa"/>
    <property type="match status" value="1"/>
</dbReference>
<dbReference type="InterPro" id="IPR008969">
    <property type="entry name" value="CarboxyPept-like_regulatory"/>
</dbReference>
<dbReference type="SUPFAM" id="SSF56935">
    <property type="entry name" value="Porins"/>
    <property type="match status" value="1"/>
</dbReference>
<dbReference type="InterPro" id="IPR023997">
    <property type="entry name" value="TonB-dep_OMP_SusC/RagA_CS"/>
</dbReference>
<keyword evidence="2 4" id="KW-0472">Membrane</keyword>
<evidence type="ECO:0000259" key="6">
    <source>
        <dbReference type="Pfam" id="PF07715"/>
    </source>
</evidence>
<keyword evidence="3 4" id="KW-0998">Cell outer membrane</keyword>
<dbReference type="NCBIfam" id="TIGR04056">
    <property type="entry name" value="OMP_RagA_SusC"/>
    <property type="match status" value="1"/>
</dbReference>
<keyword evidence="7" id="KW-0675">Receptor</keyword>
<dbReference type="InterPro" id="IPR023996">
    <property type="entry name" value="TonB-dep_OMP_SusC/RagA"/>
</dbReference>
<evidence type="ECO:0000259" key="5">
    <source>
        <dbReference type="Pfam" id="PF07660"/>
    </source>
</evidence>
<accession>A0ABS1R375</accession>
<dbReference type="Gene3D" id="2.60.40.1120">
    <property type="entry name" value="Carboxypeptidase-like, regulatory domain"/>
    <property type="match status" value="1"/>
</dbReference>
<evidence type="ECO:0000256" key="2">
    <source>
        <dbReference type="ARBA" id="ARBA00023136"/>
    </source>
</evidence>
<evidence type="ECO:0000256" key="4">
    <source>
        <dbReference type="PROSITE-ProRule" id="PRU01360"/>
    </source>
</evidence>
<name>A0ABS1R375_9SPHI</name>
<dbReference type="InterPro" id="IPR039426">
    <property type="entry name" value="TonB-dep_rcpt-like"/>
</dbReference>
<evidence type="ECO:0000313" key="8">
    <source>
        <dbReference type="Proteomes" id="UP000625283"/>
    </source>
</evidence>
<dbReference type="RefSeq" id="WP_202102917.1">
    <property type="nucleotide sequence ID" value="NZ_JAERTY010000005.1"/>
</dbReference>
<organism evidence="7 8">
    <name type="scientific">Sphingobacterium faecale</name>
    <dbReference type="NCBI Taxonomy" id="2803775"/>
    <lineage>
        <taxon>Bacteria</taxon>
        <taxon>Pseudomonadati</taxon>
        <taxon>Bacteroidota</taxon>
        <taxon>Sphingobacteriia</taxon>
        <taxon>Sphingobacteriales</taxon>
        <taxon>Sphingobacteriaceae</taxon>
        <taxon>Sphingobacterium</taxon>
    </lineage>
</organism>
<comment type="subcellular location">
    <subcellularLocation>
        <location evidence="4">Cell outer membrane</location>
        <topology evidence="4">Multi-pass membrane protein</topology>
    </subcellularLocation>
</comment>
<dbReference type="InterPro" id="IPR037066">
    <property type="entry name" value="Plug_dom_sf"/>
</dbReference>
<dbReference type="EMBL" id="JAERTY010000005">
    <property type="protein sequence ID" value="MBL1409161.1"/>
    <property type="molecule type" value="Genomic_DNA"/>
</dbReference>